<evidence type="ECO:0000259" key="8">
    <source>
        <dbReference type="PROSITE" id="PS50928"/>
    </source>
</evidence>
<evidence type="ECO:0000256" key="7">
    <source>
        <dbReference type="RuleBase" id="RU363032"/>
    </source>
</evidence>
<comment type="similarity">
    <text evidence="7">Belongs to the binding-protein-dependent transport system permease family.</text>
</comment>
<evidence type="ECO:0000313" key="9">
    <source>
        <dbReference type="EMBL" id="WRP16169.1"/>
    </source>
</evidence>
<dbReference type="PROSITE" id="PS50928">
    <property type="entry name" value="ABC_TM1"/>
    <property type="match status" value="1"/>
</dbReference>
<evidence type="ECO:0000256" key="6">
    <source>
        <dbReference type="ARBA" id="ARBA00023136"/>
    </source>
</evidence>
<evidence type="ECO:0000256" key="5">
    <source>
        <dbReference type="ARBA" id="ARBA00022989"/>
    </source>
</evidence>
<reference evidence="9 10" key="1">
    <citation type="journal article" date="2024" name="Front. Microbiol.">
        <title>Novel thermophilic genera Geochorda gen. nov. and Carboxydochorda gen. nov. from the deep terrestrial subsurface reveal the ecophysiological diversity in the class Limnochordia.</title>
        <authorList>
            <person name="Karnachuk O.V."/>
            <person name="Lukina A.P."/>
            <person name="Avakyan M.R."/>
            <person name="Kadnikov V.V."/>
            <person name="Begmatov S."/>
            <person name="Beletsky A.V."/>
            <person name="Vlasova K.G."/>
            <person name="Novikov A.A."/>
            <person name="Shcherbakova V.A."/>
            <person name="Mardanov A.V."/>
            <person name="Ravin N.V."/>
        </authorList>
    </citation>
    <scope>NUCLEOTIDE SEQUENCE [LARGE SCALE GENOMIC DNA]</scope>
    <source>
        <strain evidence="9 10">L945</strain>
    </source>
</reference>
<keyword evidence="3" id="KW-1003">Cell membrane</keyword>
<evidence type="ECO:0000256" key="4">
    <source>
        <dbReference type="ARBA" id="ARBA00022692"/>
    </source>
</evidence>
<keyword evidence="2 7" id="KW-0813">Transport</keyword>
<protein>
    <submittedName>
        <fullName evidence="9">Sugar ABC transporter permease</fullName>
    </submittedName>
</protein>
<dbReference type="InterPro" id="IPR035906">
    <property type="entry name" value="MetI-like_sf"/>
</dbReference>
<keyword evidence="10" id="KW-1185">Reference proteome</keyword>
<evidence type="ECO:0000256" key="1">
    <source>
        <dbReference type="ARBA" id="ARBA00004651"/>
    </source>
</evidence>
<comment type="subcellular location">
    <subcellularLocation>
        <location evidence="1 7">Cell membrane</location>
        <topology evidence="1 7">Multi-pass membrane protein</topology>
    </subcellularLocation>
</comment>
<feature type="transmembrane region" description="Helical" evidence="7">
    <location>
        <begin position="272"/>
        <end position="294"/>
    </location>
</feature>
<feature type="transmembrane region" description="Helical" evidence="7">
    <location>
        <begin position="165"/>
        <end position="189"/>
    </location>
</feature>
<evidence type="ECO:0000313" key="10">
    <source>
        <dbReference type="Proteomes" id="UP001332192"/>
    </source>
</evidence>
<dbReference type="RefSeq" id="WP_324715442.1">
    <property type="nucleotide sequence ID" value="NZ_CP141615.1"/>
</dbReference>
<dbReference type="Pfam" id="PF00528">
    <property type="entry name" value="BPD_transp_1"/>
    <property type="match status" value="1"/>
</dbReference>
<feature type="domain" description="ABC transmembrane type-1" evidence="8">
    <location>
        <begin position="76"/>
        <end position="291"/>
    </location>
</feature>
<evidence type="ECO:0000256" key="3">
    <source>
        <dbReference type="ARBA" id="ARBA00022475"/>
    </source>
</evidence>
<dbReference type="InterPro" id="IPR000515">
    <property type="entry name" value="MetI-like"/>
</dbReference>
<dbReference type="CDD" id="cd06261">
    <property type="entry name" value="TM_PBP2"/>
    <property type="match status" value="1"/>
</dbReference>
<feature type="transmembrane region" description="Helical" evidence="7">
    <location>
        <begin position="21"/>
        <end position="44"/>
    </location>
</feature>
<dbReference type="EMBL" id="CP141615">
    <property type="protein sequence ID" value="WRP16169.1"/>
    <property type="molecule type" value="Genomic_DNA"/>
</dbReference>
<keyword evidence="4 7" id="KW-0812">Transmembrane</keyword>
<feature type="transmembrane region" description="Helical" evidence="7">
    <location>
        <begin position="80"/>
        <end position="101"/>
    </location>
</feature>
<name>A0ABZ1BU09_9FIRM</name>
<dbReference type="PANTHER" id="PTHR43005">
    <property type="entry name" value="BLR7065 PROTEIN"/>
    <property type="match status" value="1"/>
</dbReference>
<accession>A0ABZ1BU09</accession>
<keyword evidence="6 7" id="KW-0472">Membrane</keyword>
<dbReference type="PANTHER" id="PTHR43005:SF1">
    <property type="entry name" value="SPERMIDINE_PUTRESCINE TRANSPORT SYSTEM PERMEASE PROTEIN"/>
    <property type="match status" value="1"/>
</dbReference>
<organism evidence="9 10">
    <name type="scientific">Carboxydichorda subterranea</name>
    <dbReference type="NCBI Taxonomy" id="3109565"/>
    <lineage>
        <taxon>Bacteria</taxon>
        <taxon>Bacillati</taxon>
        <taxon>Bacillota</taxon>
        <taxon>Limnochordia</taxon>
        <taxon>Limnochordales</taxon>
        <taxon>Geochordaceae</taxon>
        <taxon>Carboxydichorda</taxon>
    </lineage>
</organism>
<sequence length="298" mass="32332">MVLDQIGLSPRRPTAHGGLRISPVYWFVLPALVLVLATAVYPLLSVLGLSLQSPSGTVTIRNYTTALADPSVSNALRNTLVFAVASAALHILLGFVFALLLNQRLRPSFVALARTLLMFPWAMSPVAVAVLWRLFYSPELSPVPPLLSHLGIHTSWNLLGDTSTALAAVIAVNVWFSTPFFMLVILAALQAIPVELYEAARVDGATAAGTVRHVTVPMLAPVGLTLFVFDFVMAFVFYDLVWLMTQGGPVDSTEVLATLIYKVAFQRFDFPYASALAILAFLLMSLVVSVILALSRYE</sequence>
<evidence type="ECO:0000256" key="2">
    <source>
        <dbReference type="ARBA" id="ARBA00022448"/>
    </source>
</evidence>
<gene>
    <name evidence="9" type="ORF">U7230_08625</name>
</gene>
<dbReference type="Gene3D" id="1.10.3720.10">
    <property type="entry name" value="MetI-like"/>
    <property type="match status" value="1"/>
</dbReference>
<dbReference type="Proteomes" id="UP001332192">
    <property type="component" value="Chromosome"/>
</dbReference>
<dbReference type="SUPFAM" id="SSF161098">
    <property type="entry name" value="MetI-like"/>
    <property type="match status" value="1"/>
</dbReference>
<proteinExistence type="inferred from homology"/>
<keyword evidence="5 7" id="KW-1133">Transmembrane helix</keyword>
<feature type="transmembrane region" description="Helical" evidence="7">
    <location>
        <begin position="113"/>
        <end position="135"/>
    </location>
</feature>
<feature type="transmembrane region" description="Helical" evidence="7">
    <location>
        <begin position="218"/>
        <end position="238"/>
    </location>
</feature>